<evidence type="ECO:0000259" key="1">
    <source>
        <dbReference type="Pfam" id="PF08268"/>
    </source>
</evidence>
<name>A0A0V0HE72_SOLCH</name>
<accession>A0A0V0HE72</accession>
<reference evidence="2" key="1">
    <citation type="submission" date="2015-12" db="EMBL/GenBank/DDBJ databases">
        <title>Gene expression during late stages of embryo sac development: a critical building block for successful pollen-pistil interactions.</title>
        <authorList>
            <person name="Liu Y."/>
            <person name="Joly V."/>
            <person name="Sabar M."/>
            <person name="Matton D.P."/>
        </authorList>
    </citation>
    <scope>NUCLEOTIDE SEQUENCE</scope>
</reference>
<organism evidence="2">
    <name type="scientific">Solanum chacoense</name>
    <name type="common">Chaco potato</name>
    <dbReference type="NCBI Taxonomy" id="4108"/>
    <lineage>
        <taxon>Eukaryota</taxon>
        <taxon>Viridiplantae</taxon>
        <taxon>Streptophyta</taxon>
        <taxon>Embryophyta</taxon>
        <taxon>Tracheophyta</taxon>
        <taxon>Spermatophyta</taxon>
        <taxon>Magnoliopsida</taxon>
        <taxon>eudicotyledons</taxon>
        <taxon>Gunneridae</taxon>
        <taxon>Pentapetalae</taxon>
        <taxon>asterids</taxon>
        <taxon>lamiids</taxon>
        <taxon>Solanales</taxon>
        <taxon>Solanaceae</taxon>
        <taxon>Solanoideae</taxon>
        <taxon>Solaneae</taxon>
        <taxon>Solanum</taxon>
    </lineage>
</organism>
<dbReference type="InterPro" id="IPR050796">
    <property type="entry name" value="SCF_F-box_component"/>
</dbReference>
<feature type="domain" description="F-box associated beta-propeller type 3" evidence="1">
    <location>
        <begin position="28"/>
        <end position="143"/>
    </location>
</feature>
<dbReference type="Pfam" id="PF08268">
    <property type="entry name" value="FBA_3"/>
    <property type="match status" value="1"/>
</dbReference>
<proteinExistence type="predicted"/>
<protein>
    <submittedName>
        <fullName evidence="2">Putative ovule protein</fullName>
    </submittedName>
</protein>
<dbReference type="PANTHER" id="PTHR31672">
    <property type="entry name" value="BNACNNG10540D PROTEIN"/>
    <property type="match status" value="1"/>
</dbReference>
<dbReference type="InterPro" id="IPR013187">
    <property type="entry name" value="F-box-assoc_dom_typ3"/>
</dbReference>
<dbReference type="EMBL" id="GEDG01021557">
    <property type="protein sequence ID" value="JAP18208.1"/>
    <property type="molecule type" value="Transcribed_RNA"/>
</dbReference>
<sequence length="224" mass="26183">MSIHVNKISNKKYTLMRNTDASSLRDVIIWRFKIPFELKSVDFMLLSPVKGILCICGPFKSFVSYVYLWYPLTNEYKVLPKPIVHLSYLVVNFGFGFVPKTNDYKVVRVLQHEWNLDLQIEIYSLNRDSWRRIGDSCSCNEIIEKERDVRANRCARPHPLTIDLEKEVIIDANCWNHCKTITWSNEMHVIWLTFPEDDLVLCGRSEYGYSSEGFAFTGSLFPPN</sequence>
<dbReference type="NCBIfam" id="TIGR01640">
    <property type="entry name" value="F_box_assoc_1"/>
    <property type="match status" value="1"/>
</dbReference>
<dbReference type="InterPro" id="IPR017451">
    <property type="entry name" value="F-box-assoc_interact_dom"/>
</dbReference>
<dbReference type="AlphaFoldDB" id="A0A0V0HE72"/>
<evidence type="ECO:0000313" key="2">
    <source>
        <dbReference type="EMBL" id="JAP18208.1"/>
    </source>
</evidence>
<dbReference type="PANTHER" id="PTHR31672:SF13">
    <property type="entry name" value="F-BOX PROTEIN CPR30-LIKE"/>
    <property type="match status" value="1"/>
</dbReference>